<keyword evidence="1" id="KW-0472">Membrane</keyword>
<proteinExistence type="predicted"/>
<name>A0A6C0CHV1_9ZZZZ</name>
<dbReference type="EMBL" id="MN739416">
    <property type="protein sequence ID" value="QHT03727.1"/>
    <property type="molecule type" value="Genomic_DNA"/>
</dbReference>
<evidence type="ECO:0008006" key="3">
    <source>
        <dbReference type="Google" id="ProtNLM"/>
    </source>
</evidence>
<dbReference type="AlphaFoldDB" id="A0A6C0CHV1"/>
<evidence type="ECO:0000256" key="1">
    <source>
        <dbReference type="SAM" id="Phobius"/>
    </source>
</evidence>
<feature type="transmembrane region" description="Helical" evidence="1">
    <location>
        <begin position="6"/>
        <end position="24"/>
    </location>
</feature>
<feature type="transmembrane region" description="Helical" evidence="1">
    <location>
        <begin position="136"/>
        <end position="152"/>
    </location>
</feature>
<evidence type="ECO:0000313" key="2">
    <source>
        <dbReference type="EMBL" id="QHT03727.1"/>
    </source>
</evidence>
<sequence>METVVFAVSTLGAIAAVLYMYIMSNVKDLKDNWMTYRCNPAYMPLAGFVGQDVFKNFTDCTMKSFQDYSGFVVDPIMSQFSIVGDAVTDINSSMDSMRGMISDVRNGFLGIVGMTFGKIENLMSQFQYIIIRMRTLMARVVGIMMSFIYIFYTGEKTGESVANGPIGQTISFLCFHPDTKVETALHETKSMKDIHLGMALRNYQVVTSKYTVSGKGVPMYKLGEVVVSGEHRVLHKYTYIKVKDHPDAVRTDECETLVCFNTDTHRIIIDGRVFLDFVEDYTDKILKTSKTQIELHYNGKLIDSNEIKTPTKLFPTGFNRETLVPLKKGYSLISNVKIGDELDNGDIVRGTAVHDVQGGYYAQVDLGILSHPCNWILEDGKVRIAESYGNINKCVDRNLMFNLITDSGMYPVISTTGNRYMVLDEVRTRISI</sequence>
<accession>A0A6C0CHV1</accession>
<organism evidence="2">
    <name type="scientific">viral metagenome</name>
    <dbReference type="NCBI Taxonomy" id="1070528"/>
    <lineage>
        <taxon>unclassified sequences</taxon>
        <taxon>metagenomes</taxon>
        <taxon>organismal metagenomes</taxon>
    </lineage>
</organism>
<reference evidence="2" key="1">
    <citation type="journal article" date="2020" name="Nature">
        <title>Giant virus diversity and host interactions through global metagenomics.</title>
        <authorList>
            <person name="Schulz F."/>
            <person name="Roux S."/>
            <person name="Paez-Espino D."/>
            <person name="Jungbluth S."/>
            <person name="Walsh D.A."/>
            <person name="Denef V.J."/>
            <person name="McMahon K.D."/>
            <person name="Konstantinidis K.T."/>
            <person name="Eloe-Fadrosh E.A."/>
            <person name="Kyrpides N.C."/>
            <person name="Woyke T."/>
        </authorList>
    </citation>
    <scope>NUCLEOTIDE SEQUENCE</scope>
    <source>
        <strain evidence="2">GVMAG-M-3300021120-1</strain>
    </source>
</reference>
<keyword evidence="1" id="KW-0812">Transmembrane</keyword>
<protein>
    <recommendedName>
        <fullName evidence="3">Hedgehog/Intein (Hint) domain-containing protein</fullName>
    </recommendedName>
</protein>
<keyword evidence="1" id="KW-1133">Transmembrane helix</keyword>